<dbReference type="PATRIC" id="fig|1280947.3.peg.3047"/>
<proteinExistence type="predicted"/>
<evidence type="ECO:0000313" key="2">
    <source>
        <dbReference type="Proteomes" id="UP000027190"/>
    </source>
</evidence>
<comment type="caution">
    <text evidence="1">The sequence shown here is derived from an EMBL/GenBank/DDBJ whole genome shotgun (WGS) entry which is preliminary data.</text>
</comment>
<dbReference type="AlphaFoldDB" id="A0A062UFY6"/>
<name>A0A062UFY6_9PROT</name>
<gene>
    <name evidence="1" type="ORF">HY30_18955</name>
</gene>
<keyword evidence="2" id="KW-1185">Reference proteome</keyword>
<sequence>MARFQAKPREDGKGPYRWAHVVRSSKGFRLGSIYRQMGDDLKTVETRALTQICAREGFDLRRAP</sequence>
<protein>
    <submittedName>
        <fullName evidence="1">Uncharacterized protein</fullName>
    </submittedName>
</protein>
<evidence type="ECO:0000313" key="1">
    <source>
        <dbReference type="EMBL" id="KCZ55514.1"/>
    </source>
</evidence>
<accession>A0A062UFY6</accession>
<dbReference type="eggNOG" id="ENOG503470E">
    <property type="taxonomic scope" value="Bacteria"/>
</dbReference>
<dbReference type="EMBL" id="AWFG01000059">
    <property type="protein sequence ID" value="KCZ55514.1"/>
    <property type="molecule type" value="Genomic_DNA"/>
</dbReference>
<organism evidence="1 2">
    <name type="scientific">Hyphomonas chukchiensis</name>
    <dbReference type="NCBI Taxonomy" id="1280947"/>
    <lineage>
        <taxon>Bacteria</taxon>
        <taxon>Pseudomonadati</taxon>
        <taxon>Pseudomonadota</taxon>
        <taxon>Alphaproteobacteria</taxon>
        <taxon>Hyphomonadales</taxon>
        <taxon>Hyphomonadaceae</taxon>
        <taxon>Hyphomonas</taxon>
    </lineage>
</organism>
<dbReference type="Proteomes" id="UP000027190">
    <property type="component" value="Unassembled WGS sequence"/>
</dbReference>
<dbReference type="STRING" id="1280947.HY30_18955"/>
<reference evidence="1 2" key="1">
    <citation type="journal article" date="2014" name="Antonie Van Leeuwenhoek">
        <title>Hyphomonas beringensis sp. nov. and Hyphomonas chukchiensis sp. nov., isolated from surface seawater of the Bering Sea and Chukchi Sea.</title>
        <authorList>
            <person name="Li C."/>
            <person name="Lai Q."/>
            <person name="Li G."/>
            <person name="Dong C."/>
            <person name="Wang J."/>
            <person name="Liao Y."/>
            <person name="Shao Z."/>
        </authorList>
    </citation>
    <scope>NUCLEOTIDE SEQUENCE [LARGE SCALE GENOMIC DNA]</scope>
    <source>
        <strain evidence="1 2">BH-BN04-4</strain>
    </source>
</reference>